<dbReference type="Gene3D" id="3.60.10.10">
    <property type="entry name" value="Endonuclease/exonuclease/phosphatase"/>
    <property type="match status" value="1"/>
</dbReference>
<keyword evidence="3" id="KW-1185">Reference proteome</keyword>
<protein>
    <submittedName>
        <fullName evidence="2">Uncharacterized protein</fullName>
    </submittedName>
</protein>
<dbReference type="PaxDb" id="67767-A0A0J7N0W1"/>
<evidence type="ECO:0000313" key="3">
    <source>
        <dbReference type="Proteomes" id="UP000036403"/>
    </source>
</evidence>
<accession>A0A0J7N0W1</accession>
<reference evidence="2 3" key="1">
    <citation type="submission" date="2015-04" db="EMBL/GenBank/DDBJ databases">
        <title>Lasius niger genome sequencing.</title>
        <authorList>
            <person name="Konorov E.A."/>
            <person name="Nikitin M.A."/>
            <person name="Kirill M.V."/>
            <person name="Chang P."/>
        </authorList>
    </citation>
    <scope>NUCLEOTIDE SEQUENCE [LARGE SCALE GENOMIC DNA]</scope>
    <source>
        <tissue evidence="2">Whole</tissue>
    </source>
</reference>
<sequence>MKEQKSKGENVKAGYARIKIKEEWKLWEEIEKELNRADREEGRREMGEREKGIGEEGGDGFYVSQELEGNDKKGKKECIVSEINEEKEKLNIISVYNKVNWNMLGNKIEKWIEEKEDKQIIVEGDFNIRIGELGGGDEEEGGERDASYQDA</sequence>
<dbReference type="EMBL" id="LBMM01012326">
    <property type="protein sequence ID" value="KMQ86280.1"/>
    <property type="molecule type" value="Genomic_DNA"/>
</dbReference>
<evidence type="ECO:0000256" key="1">
    <source>
        <dbReference type="SAM" id="MobiDB-lite"/>
    </source>
</evidence>
<organism evidence="2 3">
    <name type="scientific">Lasius niger</name>
    <name type="common">Black garden ant</name>
    <dbReference type="NCBI Taxonomy" id="67767"/>
    <lineage>
        <taxon>Eukaryota</taxon>
        <taxon>Metazoa</taxon>
        <taxon>Ecdysozoa</taxon>
        <taxon>Arthropoda</taxon>
        <taxon>Hexapoda</taxon>
        <taxon>Insecta</taxon>
        <taxon>Pterygota</taxon>
        <taxon>Neoptera</taxon>
        <taxon>Endopterygota</taxon>
        <taxon>Hymenoptera</taxon>
        <taxon>Apocrita</taxon>
        <taxon>Aculeata</taxon>
        <taxon>Formicoidea</taxon>
        <taxon>Formicidae</taxon>
        <taxon>Formicinae</taxon>
        <taxon>Lasius</taxon>
        <taxon>Lasius</taxon>
    </lineage>
</organism>
<proteinExistence type="predicted"/>
<dbReference type="AlphaFoldDB" id="A0A0J7N0W1"/>
<evidence type="ECO:0000313" key="2">
    <source>
        <dbReference type="EMBL" id="KMQ86280.1"/>
    </source>
</evidence>
<dbReference type="InterPro" id="IPR036691">
    <property type="entry name" value="Endo/exonu/phosph_ase_sf"/>
</dbReference>
<feature type="compositionally biased region" description="Basic and acidic residues" evidence="1">
    <location>
        <begin position="36"/>
        <end position="54"/>
    </location>
</feature>
<comment type="caution">
    <text evidence="2">The sequence shown here is derived from an EMBL/GenBank/DDBJ whole genome shotgun (WGS) entry which is preliminary data.</text>
</comment>
<dbReference type="Proteomes" id="UP000036403">
    <property type="component" value="Unassembled WGS sequence"/>
</dbReference>
<name>A0A0J7N0W1_LASNI</name>
<dbReference type="SUPFAM" id="SSF56219">
    <property type="entry name" value="DNase I-like"/>
    <property type="match status" value="1"/>
</dbReference>
<feature type="region of interest" description="Disordered" evidence="1">
    <location>
        <begin position="131"/>
        <end position="151"/>
    </location>
</feature>
<feature type="region of interest" description="Disordered" evidence="1">
    <location>
        <begin position="36"/>
        <end position="66"/>
    </location>
</feature>
<gene>
    <name evidence="2" type="ORF">RF55_14763</name>
</gene>